<organism evidence="1 2">
    <name type="scientific">Favolaschia claudopus</name>
    <dbReference type="NCBI Taxonomy" id="2862362"/>
    <lineage>
        <taxon>Eukaryota</taxon>
        <taxon>Fungi</taxon>
        <taxon>Dikarya</taxon>
        <taxon>Basidiomycota</taxon>
        <taxon>Agaricomycotina</taxon>
        <taxon>Agaricomycetes</taxon>
        <taxon>Agaricomycetidae</taxon>
        <taxon>Agaricales</taxon>
        <taxon>Marasmiineae</taxon>
        <taxon>Mycenaceae</taxon>
        <taxon>Favolaschia</taxon>
    </lineage>
</organism>
<accession>A0AAW0A3G1</accession>
<protein>
    <recommendedName>
        <fullName evidence="3">F-box domain-containing protein</fullName>
    </recommendedName>
</protein>
<name>A0AAW0A3G1_9AGAR</name>
<sequence>MSQHSTIPELRSRIGDISSAIEAQELLLRDLYGQRSDAQQKINSFLDPMARLPLELQSHIFLQVSVDSHPNPEPNGLPMVLLTVSRMWRDIALSTPRLWCTLEMDSLPRGPDYSRICDIWLSRARNLPLSLTLSGSPPLEQSVQDLVKRYRDQVASLTLKLSPDENDNMLSLHLIFGPDAETSRLSSLKILSIAAHEVAYFGGVDEWLDVLRAAPALSSLTLHNTLVDDIDEQVNSQPLYLPSLETLHLGQFFTWIIGELECRTSCLILRHVTLPALKTLSLSNNDIDDGELLAFFSRSAPPLESLNVTIPFAFPEPFVSRFLGLIPTLTHLNLSAVADRGVGSEPFLPFLELLGNSSDILPKLCKIAFHMDFPVTVDHGRLLRMLVFRASSCPVRLESFSLVLPNYGAQYDYTRYLPNPHVQSSLRKLVDDGLDIHWGSAHQNLL</sequence>
<keyword evidence="2" id="KW-1185">Reference proteome</keyword>
<evidence type="ECO:0000313" key="2">
    <source>
        <dbReference type="Proteomes" id="UP001362999"/>
    </source>
</evidence>
<dbReference type="InterPro" id="IPR001611">
    <property type="entry name" value="Leu-rich_rpt"/>
</dbReference>
<dbReference type="PANTHER" id="PTHR38926:SF72">
    <property type="entry name" value="IM:7136021-RELATED"/>
    <property type="match status" value="1"/>
</dbReference>
<comment type="caution">
    <text evidence="1">The sequence shown here is derived from an EMBL/GenBank/DDBJ whole genome shotgun (WGS) entry which is preliminary data.</text>
</comment>
<reference evidence="1 2" key="1">
    <citation type="journal article" date="2024" name="J Genomics">
        <title>Draft genome sequencing and assembly of Favolaschia claudopus CIRM-BRFM 2984 isolated from oak limbs.</title>
        <authorList>
            <person name="Navarro D."/>
            <person name="Drula E."/>
            <person name="Chaduli D."/>
            <person name="Cazenave R."/>
            <person name="Ahrendt S."/>
            <person name="Wang J."/>
            <person name="Lipzen A."/>
            <person name="Daum C."/>
            <person name="Barry K."/>
            <person name="Grigoriev I.V."/>
            <person name="Favel A."/>
            <person name="Rosso M.N."/>
            <person name="Martin F."/>
        </authorList>
    </citation>
    <scope>NUCLEOTIDE SEQUENCE [LARGE SCALE GENOMIC DNA]</scope>
    <source>
        <strain evidence="1 2">CIRM-BRFM 2984</strain>
    </source>
</reference>
<dbReference type="PROSITE" id="PS51450">
    <property type="entry name" value="LRR"/>
    <property type="match status" value="1"/>
</dbReference>
<dbReference type="InterPro" id="IPR032675">
    <property type="entry name" value="LRR_dom_sf"/>
</dbReference>
<gene>
    <name evidence="1" type="ORF">R3P38DRAFT_3058492</name>
</gene>
<dbReference type="EMBL" id="JAWWNJ010000089">
    <property type="protein sequence ID" value="KAK7000467.1"/>
    <property type="molecule type" value="Genomic_DNA"/>
</dbReference>
<dbReference type="Gene3D" id="3.80.10.10">
    <property type="entry name" value="Ribonuclease Inhibitor"/>
    <property type="match status" value="1"/>
</dbReference>
<proteinExistence type="predicted"/>
<dbReference type="PANTHER" id="PTHR38926">
    <property type="entry name" value="F-BOX DOMAIN CONTAINING PROTEIN, EXPRESSED"/>
    <property type="match status" value="1"/>
</dbReference>
<dbReference type="AlphaFoldDB" id="A0AAW0A3G1"/>
<dbReference type="Proteomes" id="UP001362999">
    <property type="component" value="Unassembled WGS sequence"/>
</dbReference>
<evidence type="ECO:0008006" key="3">
    <source>
        <dbReference type="Google" id="ProtNLM"/>
    </source>
</evidence>
<evidence type="ECO:0000313" key="1">
    <source>
        <dbReference type="EMBL" id="KAK7000467.1"/>
    </source>
</evidence>
<dbReference type="SUPFAM" id="SSF52047">
    <property type="entry name" value="RNI-like"/>
    <property type="match status" value="1"/>
</dbReference>